<evidence type="ECO:0000259" key="3">
    <source>
        <dbReference type="PROSITE" id="PS50142"/>
    </source>
</evidence>
<evidence type="ECO:0000313" key="5">
    <source>
        <dbReference type="Proteomes" id="UP000663868"/>
    </source>
</evidence>
<feature type="compositionally biased region" description="Basic and acidic residues" evidence="2">
    <location>
        <begin position="290"/>
        <end position="308"/>
    </location>
</feature>
<dbReference type="InterPro" id="IPR000999">
    <property type="entry name" value="RNase_III_dom"/>
</dbReference>
<dbReference type="GO" id="GO:0031054">
    <property type="term" value="P:pre-miRNA processing"/>
    <property type="evidence" value="ECO:0007669"/>
    <property type="project" value="TreeGrafter"/>
</dbReference>
<keyword evidence="1" id="KW-0378">Hydrolase</keyword>
<gene>
    <name evidence="4" type="ORF">KXQ929_LOCUS45052</name>
</gene>
<dbReference type="CDD" id="cd00593">
    <property type="entry name" value="RIBOc"/>
    <property type="match status" value="1"/>
</dbReference>
<dbReference type="Gene3D" id="1.10.1520.10">
    <property type="entry name" value="Ribonuclease III domain"/>
    <property type="match status" value="1"/>
</dbReference>
<name>A0A820HBC9_9BILA</name>
<dbReference type="GO" id="GO:0003723">
    <property type="term" value="F:RNA binding"/>
    <property type="evidence" value="ECO:0007669"/>
    <property type="project" value="TreeGrafter"/>
</dbReference>
<feature type="non-terminal residue" evidence="4">
    <location>
        <position position="1"/>
    </location>
</feature>
<dbReference type="GO" id="GO:0005634">
    <property type="term" value="C:nucleus"/>
    <property type="evidence" value="ECO:0007669"/>
    <property type="project" value="TreeGrafter"/>
</dbReference>
<dbReference type="SMART" id="SM00535">
    <property type="entry name" value="RIBOc"/>
    <property type="match status" value="1"/>
</dbReference>
<dbReference type="Proteomes" id="UP000663868">
    <property type="component" value="Unassembled WGS sequence"/>
</dbReference>
<organism evidence="4 5">
    <name type="scientific">Adineta steineri</name>
    <dbReference type="NCBI Taxonomy" id="433720"/>
    <lineage>
        <taxon>Eukaryota</taxon>
        <taxon>Metazoa</taxon>
        <taxon>Spiralia</taxon>
        <taxon>Gnathifera</taxon>
        <taxon>Rotifera</taxon>
        <taxon>Eurotatoria</taxon>
        <taxon>Bdelloidea</taxon>
        <taxon>Adinetida</taxon>
        <taxon>Adinetidae</taxon>
        <taxon>Adineta</taxon>
    </lineage>
</organism>
<dbReference type="GO" id="GO:0006309">
    <property type="term" value="P:apoptotic DNA fragmentation"/>
    <property type="evidence" value="ECO:0007669"/>
    <property type="project" value="TreeGrafter"/>
</dbReference>
<feature type="domain" description="RNase III" evidence="3">
    <location>
        <begin position="99"/>
        <end position="246"/>
    </location>
</feature>
<evidence type="ECO:0000256" key="2">
    <source>
        <dbReference type="SAM" id="MobiDB-lite"/>
    </source>
</evidence>
<feature type="compositionally biased region" description="Basic residues" evidence="2">
    <location>
        <begin position="309"/>
        <end position="318"/>
    </location>
</feature>
<accession>A0A820HBC9</accession>
<comment type="caution">
    <text evidence="4">The sequence shown here is derived from an EMBL/GenBank/DDBJ whole genome shotgun (WGS) entry which is preliminary data.</text>
</comment>
<reference evidence="4" key="1">
    <citation type="submission" date="2021-02" db="EMBL/GenBank/DDBJ databases">
        <authorList>
            <person name="Nowell W R."/>
        </authorList>
    </citation>
    <scope>NUCLEOTIDE SEQUENCE</scope>
</reference>
<evidence type="ECO:0000313" key="4">
    <source>
        <dbReference type="EMBL" id="CAF4292177.1"/>
    </source>
</evidence>
<dbReference type="Pfam" id="PF14622">
    <property type="entry name" value="Ribonucleas_3_3"/>
    <property type="match status" value="1"/>
</dbReference>
<protein>
    <recommendedName>
        <fullName evidence="3">RNase III domain-containing protein</fullName>
    </recommendedName>
</protein>
<dbReference type="AlphaFoldDB" id="A0A820HBC9"/>
<dbReference type="EMBL" id="CAJOBB010013549">
    <property type="protein sequence ID" value="CAF4292177.1"/>
    <property type="molecule type" value="Genomic_DNA"/>
</dbReference>
<dbReference type="GO" id="GO:0004530">
    <property type="term" value="F:deoxyribonuclease I activity"/>
    <property type="evidence" value="ECO:0007669"/>
    <property type="project" value="TreeGrafter"/>
</dbReference>
<feature type="region of interest" description="Disordered" evidence="2">
    <location>
        <begin position="290"/>
        <end position="318"/>
    </location>
</feature>
<dbReference type="PANTHER" id="PTHR14950:SF37">
    <property type="entry name" value="ENDORIBONUCLEASE DICER"/>
    <property type="match status" value="1"/>
</dbReference>
<dbReference type="GO" id="GO:0005737">
    <property type="term" value="C:cytoplasm"/>
    <property type="evidence" value="ECO:0007669"/>
    <property type="project" value="TreeGrafter"/>
</dbReference>
<dbReference type="PANTHER" id="PTHR14950">
    <property type="entry name" value="DICER-RELATED"/>
    <property type="match status" value="1"/>
</dbReference>
<dbReference type="GO" id="GO:0004525">
    <property type="term" value="F:ribonuclease III activity"/>
    <property type="evidence" value="ECO:0007669"/>
    <property type="project" value="InterPro"/>
</dbReference>
<evidence type="ECO:0000256" key="1">
    <source>
        <dbReference type="ARBA" id="ARBA00022801"/>
    </source>
</evidence>
<dbReference type="PROSITE" id="PS50142">
    <property type="entry name" value="RNASE_3_2"/>
    <property type="match status" value="1"/>
</dbReference>
<dbReference type="GO" id="GO:0030422">
    <property type="term" value="P:siRNA processing"/>
    <property type="evidence" value="ECO:0007669"/>
    <property type="project" value="TreeGrafter"/>
</dbReference>
<proteinExistence type="predicted"/>
<dbReference type="InterPro" id="IPR036389">
    <property type="entry name" value="RNase_III_sf"/>
</dbReference>
<sequence length="318" mass="36372">YEGKKANWTPPGYTIINGNLSERYTTQETTWNAIADMAEALIGAFLVSTDYITTIKFMDWLGLDVIPQYEQNSVMEIPSILQRNSTNDLVRQFYDEKLFNEIEKEIRYDFTNKAYLITAFTHSTYGKKAVTKDYKRLKFVGNALLEYLIVPYILLTKKFTTSGNITCLRKDILNKSRLAKILVDHHLHTKILCDHTESKILSSYADEKNFSTKENVSVELPNSSKVPKILPDVFKALVGAISLDTNQSLKTVWDVIFPLFQPFIDHIIEHTNIHLKQSSNNQSEKIIECKSDESSDKLQNDSNKEVTKGVKKKANITT</sequence>
<dbReference type="SUPFAM" id="SSF69065">
    <property type="entry name" value="RNase III domain-like"/>
    <property type="match status" value="2"/>
</dbReference>